<name>A0A6L7FYE4_9RHOB</name>
<sequence>MFDVLQNTRAAIRANAGMFAVLVAVVAVSGSAEAWEQLSRYRVFRDITLQTPFRAVTVEQESVPEGLAVRGSMIKTRCVYGGLTAYALMPDGLRRPVRLDLSPETDIWGGGSRAPSGQAEAWGPWILSTPLQGTPQAWEIWAFHLCPEGRQANRFASGPWTAKP</sequence>
<dbReference type="Proteomes" id="UP000477911">
    <property type="component" value="Unassembled WGS sequence"/>
</dbReference>
<accession>A0A6L7FYE4</accession>
<dbReference type="EMBL" id="WUMU01000001">
    <property type="protein sequence ID" value="MXN16336.1"/>
    <property type="molecule type" value="Genomic_DNA"/>
</dbReference>
<protein>
    <submittedName>
        <fullName evidence="1">Uncharacterized protein</fullName>
    </submittedName>
</protein>
<reference evidence="1 2" key="1">
    <citation type="submission" date="2019-12" db="EMBL/GenBank/DDBJ databases">
        <authorList>
            <person name="Li M."/>
        </authorList>
    </citation>
    <scope>NUCLEOTIDE SEQUENCE [LARGE SCALE GENOMIC DNA]</scope>
    <source>
        <strain evidence="1 2">GBMRC 2024</strain>
    </source>
</reference>
<keyword evidence="2" id="KW-1185">Reference proteome</keyword>
<evidence type="ECO:0000313" key="2">
    <source>
        <dbReference type="Proteomes" id="UP000477911"/>
    </source>
</evidence>
<proteinExistence type="predicted"/>
<comment type="caution">
    <text evidence="1">The sequence shown here is derived from an EMBL/GenBank/DDBJ whole genome shotgun (WGS) entry which is preliminary data.</text>
</comment>
<gene>
    <name evidence="1" type="ORF">GR170_00700</name>
</gene>
<dbReference type="RefSeq" id="WP_160890880.1">
    <property type="nucleotide sequence ID" value="NZ_WUMU01000001.1"/>
</dbReference>
<organism evidence="1 2">
    <name type="scientific">Pseudooceanicola albus</name>
    <dbReference type="NCBI Taxonomy" id="2692189"/>
    <lineage>
        <taxon>Bacteria</taxon>
        <taxon>Pseudomonadati</taxon>
        <taxon>Pseudomonadota</taxon>
        <taxon>Alphaproteobacteria</taxon>
        <taxon>Rhodobacterales</taxon>
        <taxon>Paracoccaceae</taxon>
        <taxon>Pseudooceanicola</taxon>
    </lineage>
</organism>
<evidence type="ECO:0000313" key="1">
    <source>
        <dbReference type="EMBL" id="MXN16336.1"/>
    </source>
</evidence>
<dbReference type="AlphaFoldDB" id="A0A6L7FYE4"/>